<feature type="transmembrane region" description="Helical" evidence="6">
    <location>
        <begin position="98"/>
        <end position="122"/>
    </location>
</feature>
<feature type="transmembrane region" description="Helical" evidence="6">
    <location>
        <begin position="344"/>
        <end position="367"/>
    </location>
</feature>
<feature type="transmembrane region" description="Helical" evidence="6">
    <location>
        <begin position="387"/>
        <end position="406"/>
    </location>
</feature>
<dbReference type="OrthoDB" id="438545at2759"/>
<accession>S9VKQ7</accession>
<feature type="transmembrane region" description="Helical" evidence="6">
    <location>
        <begin position="299"/>
        <end position="324"/>
    </location>
</feature>
<dbReference type="PANTHER" id="PTHR22950:SF649">
    <property type="entry name" value="ACID TRANSPORTER, PUTATIVE-RELATED"/>
    <property type="match status" value="1"/>
</dbReference>
<dbReference type="GO" id="GO:0016020">
    <property type="term" value="C:membrane"/>
    <property type="evidence" value="ECO:0007669"/>
    <property type="project" value="UniProtKB-SubCell"/>
</dbReference>
<proteinExistence type="predicted"/>
<dbReference type="Pfam" id="PF01490">
    <property type="entry name" value="Aa_trans"/>
    <property type="match status" value="1"/>
</dbReference>
<name>S9VKQ7_9TRYP</name>
<dbReference type="Proteomes" id="UP000515908">
    <property type="component" value="Chromosome 01"/>
</dbReference>
<reference evidence="8 9" key="1">
    <citation type="submission" date="2020-08" db="EMBL/GenBank/DDBJ databases">
        <authorList>
            <person name="Newling K."/>
            <person name="Davey J."/>
            <person name="Forrester S."/>
        </authorList>
    </citation>
    <scope>NUCLEOTIDE SEQUENCE [LARGE SCALE GENOMIC DNA]</scope>
    <source>
        <strain evidence="9">Crithidia deanei Carvalho (ATCC PRA-265)</strain>
    </source>
</reference>
<dbReference type="AlphaFoldDB" id="S9VKQ7"/>
<sequence>METEKEPLLPDHPKKDERVKLPPPQYNTDDFDWKQNNNNSIFFDNRTFSSLDEMKGSLLEMCCSGDGILSGALSLITTAATPTMLAIPLAFAVGGWTFAISCTLFCILITFLSVRILALASISADSDDYETVAGFFLGSAGKWTARCVLLFYNFGCSIVYLSFIKDSITPILIGRATFLPESLRNSTGGSLFLLLSTAVIAPLTFNSRLASLRTKGFISNVFTIFIIFAIAYRYFNPAETALSSENTPDPVATSLFTNPKILVLLPYLFVAPIFVFSYEVQSNVMAVIKDLQDRTGKKILMSITLALVTVTMFYVLLGVFGSLTFPNLREGNILSRYDVQKDNLMMTCQVLCCFSASISFVFCLFPCRQAVFMYLSDGKTPKIPKKMRVRIGTCLTLVAAVLAIFLPDVAQVVSVLGALFSATLSMTFPALFAMKMRAGHSYLTGYVDAVISYVLLFIGISFSVVGVIMSFVFGG</sequence>
<evidence type="ECO:0000313" key="9">
    <source>
        <dbReference type="Proteomes" id="UP000515908"/>
    </source>
</evidence>
<evidence type="ECO:0000256" key="4">
    <source>
        <dbReference type="ARBA" id="ARBA00023136"/>
    </source>
</evidence>
<feature type="transmembrane region" description="Helical" evidence="6">
    <location>
        <begin position="217"/>
        <end position="235"/>
    </location>
</feature>
<evidence type="ECO:0000313" key="8">
    <source>
        <dbReference type="EMBL" id="CAD2213317.1"/>
    </source>
</evidence>
<evidence type="ECO:0000256" key="5">
    <source>
        <dbReference type="SAM" id="MobiDB-lite"/>
    </source>
</evidence>
<feature type="transmembrane region" description="Helical" evidence="6">
    <location>
        <begin position="412"/>
        <end position="434"/>
    </location>
</feature>
<evidence type="ECO:0000256" key="3">
    <source>
        <dbReference type="ARBA" id="ARBA00022989"/>
    </source>
</evidence>
<keyword evidence="3 6" id="KW-1133">Transmembrane helix</keyword>
<keyword evidence="4 6" id="KW-0472">Membrane</keyword>
<feature type="transmembrane region" description="Helical" evidence="6">
    <location>
        <begin position="183"/>
        <end position="205"/>
    </location>
</feature>
<feature type="transmembrane region" description="Helical" evidence="6">
    <location>
        <begin position="255"/>
        <end position="278"/>
    </location>
</feature>
<feature type="transmembrane region" description="Helical" evidence="6">
    <location>
        <begin position="446"/>
        <end position="473"/>
    </location>
</feature>
<dbReference type="InterPro" id="IPR013057">
    <property type="entry name" value="AA_transpt_TM"/>
</dbReference>
<dbReference type="PANTHER" id="PTHR22950">
    <property type="entry name" value="AMINO ACID TRANSPORTER"/>
    <property type="match status" value="1"/>
</dbReference>
<organism evidence="8 9">
    <name type="scientific">Angomonas deanei</name>
    <dbReference type="NCBI Taxonomy" id="59799"/>
    <lineage>
        <taxon>Eukaryota</taxon>
        <taxon>Discoba</taxon>
        <taxon>Euglenozoa</taxon>
        <taxon>Kinetoplastea</taxon>
        <taxon>Metakinetoplastina</taxon>
        <taxon>Trypanosomatida</taxon>
        <taxon>Trypanosomatidae</taxon>
        <taxon>Strigomonadinae</taxon>
        <taxon>Angomonas</taxon>
    </lineage>
</organism>
<comment type="subcellular location">
    <subcellularLocation>
        <location evidence="1">Membrane</location>
        <topology evidence="1">Multi-pass membrane protein</topology>
    </subcellularLocation>
</comment>
<dbReference type="VEuPathDB" id="TriTrypDB:ADEAN_000075800"/>
<dbReference type="GO" id="GO:0015179">
    <property type="term" value="F:L-amino acid transmembrane transporter activity"/>
    <property type="evidence" value="ECO:0007669"/>
    <property type="project" value="TreeGrafter"/>
</dbReference>
<feature type="region of interest" description="Disordered" evidence="5">
    <location>
        <begin position="1"/>
        <end position="24"/>
    </location>
</feature>
<keyword evidence="2 6" id="KW-0812">Transmembrane</keyword>
<protein>
    <submittedName>
        <fullName evidence="8">Transmembrane amino acid transporter protein, putative</fullName>
    </submittedName>
</protein>
<feature type="domain" description="Amino acid transporter transmembrane" evidence="7">
    <location>
        <begin position="67"/>
        <end position="471"/>
    </location>
</feature>
<evidence type="ECO:0000256" key="1">
    <source>
        <dbReference type="ARBA" id="ARBA00004141"/>
    </source>
</evidence>
<keyword evidence="9" id="KW-1185">Reference proteome</keyword>
<dbReference type="GO" id="GO:0005737">
    <property type="term" value="C:cytoplasm"/>
    <property type="evidence" value="ECO:0007669"/>
    <property type="project" value="TreeGrafter"/>
</dbReference>
<feature type="transmembrane region" description="Helical" evidence="6">
    <location>
        <begin position="143"/>
        <end position="163"/>
    </location>
</feature>
<feature type="compositionally biased region" description="Basic and acidic residues" evidence="5">
    <location>
        <begin position="1"/>
        <end position="20"/>
    </location>
</feature>
<gene>
    <name evidence="8" type="ORF">ADEAN_000075800</name>
</gene>
<evidence type="ECO:0000256" key="6">
    <source>
        <dbReference type="SAM" id="Phobius"/>
    </source>
</evidence>
<evidence type="ECO:0000256" key="2">
    <source>
        <dbReference type="ARBA" id="ARBA00022692"/>
    </source>
</evidence>
<dbReference type="EMBL" id="LR877145">
    <property type="protein sequence ID" value="CAD2213317.1"/>
    <property type="molecule type" value="Genomic_DNA"/>
</dbReference>
<feature type="transmembrane region" description="Helical" evidence="6">
    <location>
        <begin position="68"/>
        <end position="92"/>
    </location>
</feature>
<evidence type="ECO:0000259" key="7">
    <source>
        <dbReference type="Pfam" id="PF01490"/>
    </source>
</evidence>